<evidence type="ECO:0000313" key="3">
    <source>
        <dbReference type="EMBL" id="CDH48805.1"/>
    </source>
</evidence>
<dbReference type="AlphaFoldDB" id="A0A068RGE1"/>
<dbReference type="Gene3D" id="3.10.110.10">
    <property type="entry name" value="Ubiquitin Conjugating Enzyme"/>
    <property type="match status" value="1"/>
</dbReference>
<sequence length="154" mass="17944">MARPLYSKRLSKELRDLAANPPEGVSVEDANDFKRWKLRICGAPGTLYEGEEFDLEFRFTPEYPLESPEVLFVQPRVPIHPHVRFIPMVISASTSCTKIGHRSRLWRKYVYPSNQCCRAVQRRNGHQIMISTSNQHTHHPKRQLGLSTTRVFWL</sequence>
<dbReference type="EMBL" id="CBTN010000002">
    <property type="protein sequence ID" value="CDH48805.1"/>
    <property type="molecule type" value="Genomic_DNA"/>
</dbReference>
<keyword evidence="1" id="KW-0833">Ubl conjugation pathway</keyword>
<evidence type="ECO:0000259" key="2">
    <source>
        <dbReference type="PROSITE" id="PS50127"/>
    </source>
</evidence>
<organism evidence="3 4">
    <name type="scientific">Lichtheimia corymbifera JMRC:FSU:9682</name>
    <dbReference type="NCBI Taxonomy" id="1263082"/>
    <lineage>
        <taxon>Eukaryota</taxon>
        <taxon>Fungi</taxon>
        <taxon>Fungi incertae sedis</taxon>
        <taxon>Mucoromycota</taxon>
        <taxon>Mucoromycotina</taxon>
        <taxon>Mucoromycetes</taxon>
        <taxon>Mucorales</taxon>
        <taxon>Lichtheimiaceae</taxon>
        <taxon>Lichtheimia</taxon>
    </lineage>
</organism>
<feature type="domain" description="UBC core" evidence="2">
    <location>
        <begin position="5"/>
        <end position="154"/>
    </location>
</feature>
<dbReference type="InterPro" id="IPR016135">
    <property type="entry name" value="UBQ-conjugating_enzyme/RWD"/>
</dbReference>
<dbReference type="SUPFAM" id="SSF54495">
    <property type="entry name" value="UBC-like"/>
    <property type="match status" value="1"/>
</dbReference>
<dbReference type="PROSITE" id="PS50127">
    <property type="entry name" value="UBC_2"/>
    <property type="match status" value="1"/>
</dbReference>
<dbReference type="STRING" id="1263082.A0A068RGE1"/>
<dbReference type="PANTHER" id="PTHR24067">
    <property type="entry name" value="UBIQUITIN-CONJUGATING ENZYME E2"/>
    <property type="match status" value="1"/>
</dbReference>
<gene>
    <name evidence="3" type="ORF">LCOR_00576.1</name>
</gene>
<dbReference type="InterPro" id="IPR000608">
    <property type="entry name" value="UBC"/>
</dbReference>
<dbReference type="Pfam" id="PF00179">
    <property type="entry name" value="UQ_con"/>
    <property type="match status" value="1"/>
</dbReference>
<dbReference type="InterPro" id="IPR050113">
    <property type="entry name" value="Ub_conjugating_enzyme"/>
</dbReference>
<comment type="caution">
    <text evidence="3">The sequence shown here is derived from an EMBL/GenBank/DDBJ whole genome shotgun (WGS) entry which is preliminary data.</text>
</comment>
<dbReference type="CDD" id="cd23808">
    <property type="entry name" value="UBCc_UBE2W"/>
    <property type="match status" value="1"/>
</dbReference>
<dbReference type="OrthoDB" id="406833at2759"/>
<keyword evidence="4" id="KW-1185">Reference proteome</keyword>
<name>A0A068RGE1_9FUNG</name>
<evidence type="ECO:0000313" key="4">
    <source>
        <dbReference type="Proteomes" id="UP000027586"/>
    </source>
</evidence>
<dbReference type="Proteomes" id="UP000027586">
    <property type="component" value="Unassembled WGS sequence"/>
</dbReference>
<dbReference type="VEuPathDB" id="FungiDB:LCOR_00576.1"/>
<evidence type="ECO:0000256" key="1">
    <source>
        <dbReference type="ARBA" id="ARBA00022786"/>
    </source>
</evidence>
<proteinExistence type="predicted"/>
<reference evidence="3" key="1">
    <citation type="submission" date="2013-08" db="EMBL/GenBank/DDBJ databases">
        <title>Gene expansion shapes genome architecture in the human pathogen Lichtheimia corymbifera: an evolutionary genomics analysis in the ancient terrestrial Mucorales (Mucoromycotina).</title>
        <authorList>
            <person name="Schwartze V.U."/>
            <person name="Winter S."/>
            <person name="Shelest E."/>
            <person name="Marcet-Houben M."/>
            <person name="Horn F."/>
            <person name="Wehner S."/>
            <person name="Hoffmann K."/>
            <person name="Riege K."/>
            <person name="Sammeth M."/>
            <person name="Nowrousian M."/>
            <person name="Valiante V."/>
            <person name="Linde J."/>
            <person name="Jacobsen I.D."/>
            <person name="Marz M."/>
            <person name="Brakhage A.A."/>
            <person name="Gabaldon T."/>
            <person name="Bocker S."/>
            <person name="Voigt K."/>
        </authorList>
    </citation>
    <scope>NUCLEOTIDE SEQUENCE [LARGE SCALE GENOMIC DNA]</scope>
    <source>
        <strain evidence="3">FSU 9682</strain>
    </source>
</reference>
<protein>
    <recommendedName>
        <fullName evidence="2">UBC core domain-containing protein</fullName>
    </recommendedName>
</protein>
<accession>A0A068RGE1</accession>